<dbReference type="PANTHER" id="PTHR30319">
    <property type="entry name" value="PHENYLACETIC ACID REGULATOR-RELATED TRANSCRIPTIONAL REPRESSOR"/>
    <property type="match status" value="1"/>
</dbReference>
<dbReference type="SUPFAM" id="SSF46785">
    <property type="entry name" value="Winged helix' DNA-binding domain"/>
    <property type="match status" value="1"/>
</dbReference>
<feature type="domain" description="Transcriptional repressor PaaX-like N-terminal" evidence="2">
    <location>
        <begin position="21"/>
        <end position="89"/>
    </location>
</feature>
<proteinExistence type="predicted"/>
<feature type="domain" description="Transcriptional repressor PaaX-like central Cas2-like" evidence="4">
    <location>
        <begin position="107"/>
        <end position="145"/>
    </location>
</feature>
<dbReference type="Gene3D" id="1.10.10.10">
    <property type="entry name" value="Winged helix-like DNA-binding domain superfamily/Winged helix DNA-binding domain"/>
    <property type="match status" value="1"/>
</dbReference>
<protein>
    <submittedName>
        <fullName evidence="5">Transcriptional repressor PaaX</fullName>
    </submittedName>
</protein>
<dbReference type="PIRSF" id="PIRSF020623">
    <property type="entry name" value="PaaX"/>
    <property type="match status" value="1"/>
</dbReference>
<evidence type="ECO:0000313" key="5">
    <source>
        <dbReference type="EMBL" id="OIQ78300.1"/>
    </source>
</evidence>
<dbReference type="Pfam" id="PF20803">
    <property type="entry name" value="PaaX_M"/>
    <property type="match status" value="1"/>
</dbReference>
<comment type="caution">
    <text evidence="5">The sequence shown here is derived from an EMBL/GenBank/DDBJ whole genome shotgun (WGS) entry which is preliminary data.</text>
</comment>
<dbReference type="PANTHER" id="PTHR30319:SF1">
    <property type="entry name" value="TRANSCRIPTIONAL REPRESSOR PAAX"/>
    <property type="match status" value="1"/>
</dbReference>
<dbReference type="NCBIfam" id="TIGR02277">
    <property type="entry name" value="PaaX_trns_reg"/>
    <property type="match status" value="1"/>
</dbReference>
<name>A0A1J5QEB4_9ZZZZ</name>
<dbReference type="InterPro" id="IPR013225">
    <property type="entry name" value="PaaX_C"/>
</dbReference>
<dbReference type="Pfam" id="PF08223">
    <property type="entry name" value="PaaX_C"/>
    <property type="match status" value="1"/>
</dbReference>
<evidence type="ECO:0000259" key="3">
    <source>
        <dbReference type="Pfam" id="PF08223"/>
    </source>
</evidence>
<organism evidence="5">
    <name type="scientific">mine drainage metagenome</name>
    <dbReference type="NCBI Taxonomy" id="410659"/>
    <lineage>
        <taxon>unclassified sequences</taxon>
        <taxon>metagenomes</taxon>
        <taxon>ecological metagenomes</taxon>
    </lineage>
</organism>
<evidence type="ECO:0000259" key="4">
    <source>
        <dbReference type="Pfam" id="PF20803"/>
    </source>
</evidence>
<sequence length="314" mass="34918">MATTPIQQRLLDFRAQDRVHAGSLITTLFGDAVMPRGGRIWLGSLIRLLAPLGVNERLVRTAVFRLVKADWLAARASGRRTDYRLTESGRRRFEEAARQIYESDAPRWDRRWRLLLCVGEFAPKQREQLRRALYWQGFGTLADSFVHPGADLGAAFDALVADGLGELAARLKPLLAVDAGLGGAADDVALVARAWQLDELAAVYARFIARYAPVLAQLRAGDEAPDDATALQLRVLLIHDWRRLLLRDPELPGELLPADWPGQRARVLCKDIYRRLLSASERHLEQHFQLADGGAAPPASGLAERFRDADPLAP</sequence>
<dbReference type="InterPro" id="IPR036388">
    <property type="entry name" value="WH-like_DNA-bd_sf"/>
</dbReference>
<dbReference type="InterPro" id="IPR012906">
    <property type="entry name" value="PaaX-like_N"/>
</dbReference>
<accession>A0A1J5QEB4</accession>
<dbReference type="InterPro" id="IPR036390">
    <property type="entry name" value="WH_DNA-bd_sf"/>
</dbReference>
<feature type="compositionally biased region" description="Basic and acidic residues" evidence="1">
    <location>
        <begin position="304"/>
        <end position="314"/>
    </location>
</feature>
<dbReference type="AlphaFoldDB" id="A0A1J5QEB4"/>
<dbReference type="EMBL" id="MLJW01001427">
    <property type="protein sequence ID" value="OIQ78300.1"/>
    <property type="molecule type" value="Genomic_DNA"/>
</dbReference>
<gene>
    <name evidence="5" type="primary">paaX_3</name>
    <name evidence="5" type="ORF">GALL_399930</name>
</gene>
<dbReference type="InterPro" id="IPR011965">
    <property type="entry name" value="PaaX_trns_reg"/>
</dbReference>
<evidence type="ECO:0000259" key="2">
    <source>
        <dbReference type="Pfam" id="PF07848"/>
    </source>
</evidence>
<feature type="domain" description="Transcriptional repressor PaaX-like C-terminal" evidence="3">
    <location>
        <begin position="195"/>
        <end position="285"/>
    </location>
</feature>
<dbReference type="Gene3D" id="1.20.58.1460">
    <property type="match status" value="1"/>
</dbReference>
<dbReference type="GO" id="GO:0006351">
    <property type="term" value="P:DNA-templated transcription"/>
    <property type="evidence" value="ECO:0007669"/>
    <property type="project" value="InterPro"/>
</dbReference>
<dbReference type="InterPro" id="IPR048846">
    <property type="entry name" value="PaaX-like_central"/>
</dbReference>
<feature type="region of interest" description="Disordered" evidence="1">
    <location>
        <begin position="292"/>
        <end position="314"/>
    </location>
</feature>
<reference evidence="5" key="1">
    <citation type="submission" date="2016-10" db="EMBL/GenBank/DDBJ databases">
        <title>Sequence of Gallionella enrichment culture.</title>
        <authorList>
            <person name="Poehlein A."/>
            <person name="Muehling M."/>
            <person name="Daniel R."/>
        </authorList>
    </citation>
    <scope>NUCLEOTIDE SEQUENCE</scope>
</reference>
<evidence type="ECO:0000256" key="1">
    <source>
        <dbReference type="SAM" id="MobiDB-lite"/>
    </source>
</evidence>
<dbReference type="Pfam" id="PF07848">
    <property type="entry name" value="PaaX"/>
    <property type="match status" value="1"/>
</dbReference>